<organism evidence="2 3">
    <name type="scientific">Stappia indica</name>
    <dbReference type="NCBI Taxonomy" id="538381"/>
    <lineage>
        <taxon>Bacteria</taxon>
        <taxon>Pseudomonadati</taxon>
        <taxon>Pseudomonadota</taxon>
        <taxon>Alphaproteobacteria</taxon>
        <taxon>Hyphomicrobiales</taxon>
        <taxon>Stappiaceae</taxon>
        <taxon>Stappia</taxon>
    </lineage>
</organism>
<reference evidence="2 3" key="1">
    <citation type="submission" date="2017-08" db="EMBL/GenBank/DDBJ databases">
        <authorList>
            <person name="de Groot N.N."/>
        </authorList>
    </citation>
    <scope>NUCLEOTIDE SEQUENCE [LARGE SCALE GENOMIC DNA]</scope>
    <source>
        <strain evidence="2 3">USBA 352</strain>
    </source>
</reference>
<evidence type="ECO:0000313" key="3">
    <source>
        <dbReference type="Proteomes" id="UP000219331"/>
    </source>
</evidence>
<dbReference type="PRINTS" id="PR00081">
    <property type="entry name" value="GDHRDH"/>
</dbReference>
<evidence type="ECO:0000256" key="1">
    <source>
        <dbReference type="ARBA" id="ARBA00006484"/>
    </source>
</evidence>
<dbReference type="PRINTS" id="PR00080">
    <property type="entry name" value="SDRFAMILY"/>
</dbReference>
<sequence length="250" mass="25803">MIGVEGSVAIVTGAGQGNGRAIALGLARAGAHVAVCDINADAAAETAALAAEARVRSMSAQCDVSDLQSARAFAEKTRAELGDARILVNNAGILKRHRFGDPGFESEWDQTFRVNVDGPRNMVLAYAAQLEATSGRIVNLASIMSLSAGFGISAYIASKGAVGQLTKALAHEFAPRGVRVNAIAPGVIDTPMTEHTRGNEAAIGKFMAHTPLGRTGQPDELVGPVLFLVSDMSSYVTGTILPVDGGYLAA</sequence>
<dbReference type="OrthoDB" id="198783at2"/>
<name>A0A285T2X5_9HYPH</name>
<dbReference type="Pfam" id="PF13561">
    <property type="entry name" value="adh_short_C2"/>
    <property type="match status" value="1"/>
</dbReference>
<comment type="similarity">
    <text evidence="1">Belongs to the short-chain dehydrogenases/reductases (SDR) family.</text>
</comment>
<dbReference type="PANTHER" id="PTHR42760:SF135">
    <property type="entry name" value="BLL7886 PROTEIN"/>
    <property type="match status" value="1"/>
</dbReference>
<accession>A0A285T2X5</accession>
<gene>
    <name evidence="2" type="ORF">SAMN05421512_10855</name>
</gene>
<proteinExistence type="inferred from homology"/>
<dbReference type="FunFam" id="3.40.50.720:FF:000084">
    <property type="entry name" value="Short-chain dehydrogenase reductase"/>
    <property type="match status" value="1"/>
</dbReference>
<dbReference type="AlphaFoldDB" id="A0A285T2X5"/>
<dbReference type="GO" id="GO:0030497">
    <property type="term" value="P:fatty acid elongation"/>
    <property type="evidence" value="ECO:0007669"/>
    <property type="project" value="TreeGrafter"/>
</dbReference>
<evidence type="ECO:0000313" key="2">
    <source>
        <dbReference type="EMBL" id="SOC15070.1"/>
    </source>
</evidence>
<dbReference type="InterPro" id="IPR002347">
    <property type="entry name" value="SDR_fam"/>
</dbReference>
<dbReference type="Proteomes" id="UP000219331">
    <property type="component" value="Unassembled WGS sequence"/>
</dbReference>
<keyword evidence="3" id="KW-1185">Reference proteome</keyword>
<dbReference type="EMBL" id="OBML01000008">
    <property type="protein sequence ID" value="SOC15070.1"/>
    <property type="molecule type" value="Genomic_DNA"/>
</dbReference>
<dbReference type="PANTHER" id="PTHR42760">
    <property type="entry name" value="SHORT-CHAIN DEHYDROGENASES/REDUCTASES FAMILY MEMBER"/>
    <property type="match status" value="1"/>
</dbReference>
<dbReference type="InterPro" id="IPR036291">
    <property type="entry name" value="NAD(P)-bd_dom_sf"/>
</dbReference>
<dbReference type="STRING" id="538381.GCA_001696535_02899"/>
<dbReference type="RefSeq" id="WP_097175485.1">
    <property type="nucleotide sequence ID" value="NZ_OBML01000008.1"/>
</dbReference>
<dbReference type="NCBIfam" id="NF005559">
    <property type="entry name" value="PRK07231.1"/>
    <property type="match status" value="1"/>
</dbReference>
<dbReference type="GO" id="GO:0016616">
    <property type="term" value="F:oxidoreductase activity, acting on the CH-OH group of donors, NAD or NADP as acceptor"/>
    <property type="evidence" value="ECO:0007669"/>
    <property type="project" value="TreeGrafter"/>
</dbReference>
<dbReference type="SUPFAM" id="SSF51735">
    <property type="entry name" value="NAD(P)-binding Rossmann-fold domains"/>
    <property type="match status" value="1"/>
</dbReference>
<dbReference type="Gene3D" id="3.40.50.720">
    <property type="entry name" value="NAD(P)-binding Rossmann-like Domain"/>
    <property type="match status" value="1"/>
</dbReference>
<protein>
    <submittedName>
        <fullName evidence="2">NAD(P)-dependent dehydrogenase, short-chain alcohol dehydrogenase family</fullName>
    </submittedName>
</protein>